<feature type="domain" description="DUF4142" evidence="3">
    <location>
        <begin position="52"/>
        <end position="188"/>
    </location>
</feature>
<name>A0A2G8T0V8_9BURK</name>
<dbReference type="OrthoDB" id="118677at2"/>
<dbReference type="InterPro" id="IPR025419">
    <property type="entry name" value="DUF4142"/>
</dbReference>
<dbReference type="InterPro" id="IPR012347">
    <property type="entry name" value="Ferritin-like"/>
</dbReference>
<evidence type="ECO:0000259" key="3">
    <source>
        <dbReference type="Pfam" id="PF13628"/>
    </source>
</evidence>
<evidence type="ECO:0000313" key="4">
    <source>
        <dbReference type="EMBL" id="PIL39659.1"/>
    </source>
</evidence>
<protein>
    <recommendedName>
        <fullName evidence="3">DUF4142 domain-containing protein</fullName>
    </recommendedName>
</protein>
<proteinExistence type="predicted"/>
<organism evidence="4 5">
    <name type="scientific">Massilia psychrophila</name>
    <dbReference type="NCBI Taxonomy" id="1603353"/>
    <lineage>
        <taxon>Bacteria</taxon>
        <taxon>Pseudomonadati</taxon>
        <taxon>Pseudomonadota</taxon>
        <taxon>Betaproteobacteria</taxon>
        <taxon>Burkholderiales</taxon>
        <taxon>Oxalobacteraceae</taxon>
        <taxon>Telluria group</taxon>
        <taxon>Massilia</taxon>
    </lineage>
</organism>
<feature type="region of interest" description="Disordered" evidence="1">
    <location>
        <begin position="183"/>
        <end position="208"/>
    </location>
</feature>
<keyword evidence="2" id="KW-0732">Signal</keyword>
<evidence type="ECO:0000313" key="5">
    <source>
        <dbReference type="Proteomes" id="UP000228593"/>
    </source>
</evidence>
<comment type="caution">
    <text evidence="4">The sequence shown here is derived from an EMBL/GenBank/DDBJ whole genome shotgun (WGS) entry which is preliminary data.</text>
</comment>
<dbReference type="PANTHER" id="PTHR38593:SF1">
    <property type="entry name" value="BLR2558 PROTEIN"/>
    <property type="match status" value="1"/>
</dbReference>
<dbReference type="PANTHER" id="PTHR38593">
    <property type="entry name" value="BLR2558 PROTEIN"/>
    <property type="match status" value="1"/>
</dbReference>
<reference evidence="4 5" key="1">
    <citation type="submission" date="2017-10" db="EMBL/GenBank/DDBJ databases">
        <title>Massilia psychrophilum sp. nov., a novel purple-pigmented bacterium isolated from Tianshan glacier, Xinjiang Municipality, China.</title>
        <authorList>
            <person name="Wang H."/>
        </authorList>
    </citation>
    <scope>NUCLEOTIDE SEQUENCE [LARGE SCALE GENOMIC DNA]</scope>
    <source>
        <strain evidence="4 5">JCM 30813</strain>
    </source>
</reference>
<sequence>MRTNPILAFLAGVSAAAVLFAAAPASATQAAQTATPASGGAPAAASAALNKADQKILLDMAHGSMAEIEMGKMAQGKSRNEQVTTYAQQMIDDHTAALGAVHQLATARGLSMPAELDKARKAMIGKLDAKSGGAFDKAYMAQGGVADHKKMHSMLASAEKKARDPDLKALAAKILPTVDQHLKAARQMDRQKGLTNAEKPSAATDAGR</sequence>
<dbReference type="EMBL" id="PDOB01000015">
    <property type="protein sequence ID" value="PIL39659.1"/>
    <property type="molecule type" value="Genomic_DNA"/>
</dbReference>
<gene>
    <name evidence="4" type="ORF">CR103_11180</name>
</gene>
<dbReference type="Proteomes" id="UP000228593">
    <property type="component" value="Unassembled WGS sequence"/>
</dbReference>
<dbReference type="RefSeq" id="WP_099916075.1">
    <property type="nucleotide sequence ID" value="NZ_BMHS01000022.1"/>
</dbReference>
<dbReference type="Pfam" id="PF13628">
    <property type="entry name" value="DUF4142"/>
    <property type="match status" value="1"/>
</dbReference>
<evidence type="ECO:0000256" key="1">
    <source>
        <dbReference type="SAM" id="MobiDB-lite"/>
    </source>
</evidence>
<feature type="compositionally biased region" description="Basic and acidic residues" evidence="1">
    <location>
        <begin position="183"/>
        <end position="192"/>
    </location>
</feature>
<dbReference type="AlphaFoldDB" id="A0A2G8T0V8"/>
<feature type="chain" id="PRO_5013950202" description="DUF4142 domain-containing protein" evidence="2">
    <location>
        <begin position="31"/>
        <end position="208"/>
    </location>
</feature>
<evidence type="ECO:0000256" key="2">
    <source>
        <dbReference type="SAM" id="SignalP"/>
    </source>
</evidence>
<dbReference type="Gene3D" id="1.20.1260.10">
    <property type="match status" value="1"/>
</dbReference>
<accession>A0A2G8T0V8</accession>
<keyword evidence="5" id="KW-1185">Reference proteome</keyword>
<feature type="signal peptide" evidence="2">
    <location>
        <begin position="1"/>
        <end position="30"/>
    </location>
</feature>